<keyword evidence="4" id="KW-0496">Mitochondrion</keyword>
<evidence type="ECO:0000256" key="4">
    <source>
        <dbReference type="ARBA" id="ARBA00023128"/>
    </source>
</evidence>
<reference evidence="9" key="2">
    <citation type="submission" date="2025-08" db="UniProtKB">
        <authorList>
            <consortium name="Ensembl"/>
        </authorList>
    </citation>
    <scope>IDENTIFICATION</scope>
</reference>
<dbReference type="EMBL" id="AFYH01131955">
    <property type="status" value="NOT_ANNOTATED_CDS"/>
    <property type="molecule type" value="Genomic_DNA"/>
</dbReference>
<comment type="subcellular location">
    <subcellularLocation>
        <location evidence="1">Mitochondrion</location>
    </subcellularLocation>
</comment>
<proteinExistence type="inferred from homology"/>
<dbReference type="Ensembl" id="ENSLACT00000004795.1">
    <property type="protein sequence ID" value="ENSLACP00000004755.1"/>
    <property type="gene ID" value="ENSLACG00000004225.1"/>
</dbReference>
<dbReference type="EMBL" id="AFYH01131953">
    <property type="status" value="NOT_ANNOTATED_CDS"/>
    <property type="molecule type" value="Genomic_DNA"/>
</dbReference>
<evidence type="ECO:0000256" key="7">
    <source>
        <dbReference type="ARBA" id="ARBA00039442"/>
    </source>
</evidence>
<dbReference type="Pfam" id="PF07147">
    <property type="entry name" value="PDCD9"/>
    <property type="match status" value="1"/>
</dbReference>
<evidence type="ECO:0000256" key="3">
    <source>
        <dbReference type="ARBA" id="ARBA00022980"/>
    </source>
</evidence>
<evidence type="ECO:0000313" key="9">
    <source>
        <dbReference type="Ensembl" id="ENSLACP00000004755.1"/>
    </source>
</evidence>
<gene>
    <name evidence="9" type="primary">MRPL37</name>
</gene>
<dbReference type="EMBL" id="AFYH01131954">
    <property type="status" value="NOT_ANNOTATED_CDS"/>
    <property type="molecule type" value="Genomic_DNA"/>
</dbReference>
<dbReference type="InterPro" id="IPR052482">
    <property type="entry name" value="mtLSU_mL37"/>
</dbReference>
<evidence type="ECO:0000313" key="10">
    <source>
        <dbReference type="Proteomes" id="UP000008672"/>
    </source>
</evidence>
<dbReference type="OMA" id="WERGWHD"/>
<evidence type="ECO:0000256" key="1">
    <source>
        <dbReference type="ARBA" id="ARBA00004173"/>
    </source>
</evidence>
<dbReference type="GO" id="GO:1990904">
    <property type="term" value="C:ribonucleoprotein complex"/>
    <property type="evidence" value="ECO:0007669"/>
    <property type="project" value="UniProtKB-KW"/>
</dbReference>
<evidence type="ECO:0000256" key="5">
    <source>
        <dbReference type="ARBA" id="ARBA00023274"/>
    </source>
</evidence>
<keyword evidence="5" id="KW-0687">Ribonucleoprotein</keyword>
<sequence>PLASLVRRRGCALSRTSWKRRLQSERCNQTGLRLFSVTCSLSGMGPPPRKEKKRIEIPGLEPITYADRMHFVPGLAKPQMPKWERGWHDPFHALGVKHEEMALYKEKPCYMFHQRTKILGGEKQALWLTKSKLIEGLPEQVIHLAEDPLNQIENQDDQVQKAISHARFWVTTQTEPTRDRFWKDLQLAYLNLLQEESLCFQEIFSLSSIEHKNLYLIFRKESDIFQVRGINGLLLNSMNPLIAVASKEEVQATETHVLETFSPISPKIDLQVTNVYEERNDTGFREGYPYPHAHTLYITDSYDANSKFKPEHLRAKMMMFAFGNALVRAKLLYGEQPKVLENPVVVQCVATDGRTFQFMVLQLNTTDLDSSEGIKNLIWMDQDQLLYDTAVCVPIIKKKVVQVPAGFSGYQPETFKKFLALYLHGAV</sequence>
<accession>H3A534</accession>
<keyword evidence="2" id="KW-0809">Transit peptide</keyword>
<evidence type="ECO:0000256" key="8">
    <source>
        <dbReference type="ARBA" id="ARBA00041617"/>
    </source>
</evidence>
<dbReference type="PANTHER" id="PTHR15889:SF2">
    <property type="entry name" value="LARGE RIBOSOMAL SUBUNIT PROTEIN ML37"/>
    <property type="match status" value="1"/>
</dbReference>
<protein>
    <recommendedName>
        <fullName evidence="7">Large ribosomal subunit protein mL37</fullName>
    </recommendedName>
    <alternativeName>
        <fullName evidence="8">39S ribosomal protein L37, mitochondrial</fullName>
    </alternativeName>
</protein>
<comment type="similarity">
    <text evidence="6">Belongs to the mitochondrion-specific ribosomal protein mL37 family.</text>
</comment>
<dbReference type="AlphaFoldDB" id="H3A534"/>
<dbReference type="Bgee" id="ENSLACG00000004225">
    <property type="expression patterns" value="Expressed in mesonephros and 6 other cell types or tissues"/>
</dbReference>
<dbReference type="EMBL" id="AFYH01131956">
    <property type="status" value="NOT_ANNOTATED_CDS"/>
    <property type="molecule type" value="Genomic_DNA"/>
</dbReference>
<dbReference type="GO" id="GO:0003735">
    <property type="term" value="F:structural constituent of ribosome"/>
    <property type="evidence" value="ECO:0007669"/>
    <property type="project" value="InterPro"/>
</dbReference>
<dbReference type="Proteomes" id="UP000008672">
    <property type="component" value="Unassembled WGS sequence"/>
</dbReference>
<evidence type="ECO:0000256" key="2">
    <source>
        <dbReference type="ARBA" id="ARBA00022946"/>
    </source>
</evidence>
<dbReference type="HOGENOM" id="CLU_037022_1_0_1"/>
<dbReference type="GeneTree" id="ENSGT00390000000867"/>
<reference evidence="10" key="1">
    <citation type="submission" date="2011-08" db="EMBL/GenBank/DDBJ databases">
        <title>The draft genome of Latimeria chalumnae.</title>
        <authorList>
            <person name="Di Palma F."/>
            <person name="Alfoldi J."/>
            <person name="Johnson J."/>
            <person name="Berlin A."/>
            <person name="Gnerre S."/>
            <person name="Jaffe D."/>
            <person name="MacCallum I."/>
            <person name="Young S."/>
            <person name="Walker B.J."/>
            <person name="Lander E."/>
            <person name="Lindblad-Toh K."/>
        </authorList>
    </citation>
    <scope>NUCLEOTIDE SEQUENCE [LARGE SCALE GENOMIC DNA]</scope>
    <source>
        <strain evidence="10">Wild caught</strain>
    </source>
</reference>
<dbReference type="PANTHER" id="PTHR15889">
    <property type="entry name" value="MITOCHONDRIAL RIBOSOMAL PROTEIN L37"/>
    <property type="match status" value="1"/>
</dbReference>
<reference evidence="9" key="3">
    <citation type="submission" date="2025-09" db="UniProtKB">
        <authorList>
            <consortium name="Ensembl"/>
        </authorList>
    </citation>
    <scope>IDENTIFICATION</scope>
</reference>
<dbReference type="InterPro" id="IPR010793">
    <property type="entry name" value="Ribosomal_mL37/mL65"/>
</dbReference>
<dbReference type="InParanoid" id="H3A534"/>
<dbReference type="STRING" id="7897.ENSLACP00000004755"/>
<dbReference type="FunCoup" id="H3A534">
    <property type="interactions" value="1075"/>
</dbReference>
<dbReference type="GO" id="GO:0005840">
    <property type="term" value="C:ribosome"/>
    <property type="evidence" value="ECO:0007669"/>
    <property type="project" value="UniProtKB-KW"/>
</dbReference>
<keyword evidence="3" id="KW-0689">Ribosomal protein</keyword>
<dbReference type="eggNOG" id="ENOG502QQAQ">
    <property type="taxonomic scope" value="Eukaryota"/>
</dbReference>
<name>H3A534_LATCH</name>
<dbReference type="GO" id="GO:0006412">
    <property type="term" value="P:translation"/>
    <property type="evidence" value="ECO:0007669"/>
    <property type="project" value="InterPro"/>
</dbReference>
<keyword evidence="10" id="KW-1185">Reference proteome</keyword>
<evidence type="ECO:0000256" key="6">
    <source>
        <dbReference type="ARBA" id="ARBA00037985"/>
    </source>
</evidence>
<organism evidence="9 10">
    <name type="scientific">Latimeria chalumnae</name>
    <name type="common">Coelacanth</name>
    <dbReference type="NCBI Taxonomy" id="7897"/>
    <lineage>
        <taxon>Eukaryota</taxon>
        <taxon>Metazoa</taxon>
        <taxon>Chordata</taxon>
        <taxon>Craniata</taxon>
        <taxon>Vertebrata</taxon>
        <taxon>Euteleostomi</taxon>
        <taxon>Coelacanthiformes</taxon>
        <taxon>Coelacanthidae</taxon>
        <taxon>Latimeria</taxon>
    </lineage>
</organism>
<dbReference type="GO" id="GO:0005739">
    <property type="term" value="C:mitochondrion"/>
    <property type="evidence" value="ECO:0007669"/>
    <property type="project" value="UniProtKB-SubCell"/>
</dbReference>